<dbReference type="EMBL" id="CAJNOH010002684">
    <property type="protein sequence ID" value="CAF1305784.1"/>
    <property type="molecule type" value="Genomic_DNA"/>
</dbReference>
<keyword evidence="1" id="KW-0812">Transmembrane</keyword>
<feature type="transmembrane region" description="Helical" evidence="1">
    <location>
        <begin position="150"/>
        <end position="171"/>
    </location>
</feature>
<accession>A0A815DTC9</accession>
<name>A0A815DTC9_9BILA</name>
<dbReference type="AlphaFoldDB" id="A0A815DTC9"/>
<keyword evidence="5" id="KW-1185">Reference proteome</keyword>
<sequence>MTSQDIMMTDETSSLFSSSIESSSSSFSSYSTESSLSSSSCSTECSSSSLSSAKSVITKTTSNKRILISCGVLLHATRDDEFLCYSGKVTDHSHLPNPAELEVRNLREKMRQRTESEILPLQIIAEHEMRNALLTVEALAVLPGVTNIDIVLIFLYNVNILVYFLFMFVLGHNLVHNRRKMIPPIPQSCSFLIPDLHTTDYHNKKRLLLHDSDDPKFQINLSGDVRFAGRLLIWSTDVQLNLLFDSQRLHMDGTFCTAPPNFDQMFIIQAISHGTCVYKNVQSRGLSSTYLDNIMIRSVIRQMMALALVPEQYIPSLFANVGQELNGSERNELSDLFKYFNDYWM</sequence>
<proteinExistence type="predicted"/>
<comment type="caution">
    <text evidence="2">The sequence shown here is derived from an EMBL/GenBank/DDBJ whole genome shotgun (WGS) entry which is preliminary data.</text>
</comment>
<evidence type="ECO:0000313" key="3">
    <source>
        <dbReference type="EMBL" id="CAF1577373.1"/>
    </source>
</evidence>
<evidence type="ECO:0000313" key="4">
    <source>
        <dbReference type="Proteomes" id="UP000663854"/>
    </source>
</evidence>
<reference evidence="2" key="1">
    <citation type="submission" date="2021-02" db="EMBL/GenBank/DDBJ databases">
        <authorList>
            <person name="Nowell W R."/>
        </authorList>
    </citation>
    <scope>NUCLEOTIDE SEQUENCE</scope>
</reference>
<organism evidence="2 4">
    <name type="scientific">Rotaria sordida</name>
    <dbReference type="NCBI Taxonomy" id="392033"/>
    <lineage>
        <taxon>Eukaryota</taxon>
        <taxon>Metazoa</taxon>
        <taxon>Spiralia</taxon>
        <taxon>Gnathifera</taxon>
        <taxon>Rotifera</taxon>
        <taxon>Eurotatoria</taxon>
        <taxon>Bdelloidea</taxon>
        <taxon>Philodinida</taxon>
        <taxon>Philodinidae</taxon>
        <taxon>Rotaria</taxon>
    </lineage>
</organism>
<keyword evidence="1" id="KW-0472">Membrane</keyword>
<dbReference type="Proteomes" id="UP000663870">
    <property type="component" value="Unassembled WGS sequence"/>
</dbReference>
<evidence type="ECO:0000313" key="5">
    <source>
        <dbReference type="Proteomes" id="UP000663870"/>
    </source>
</evidence>
<keyword evidence="1" id="KW-1133">Transmembrane helix</keyword>
<dbReference type="EMBL" id="CAJNOL010003932">
    <property type="protein sequence ID" value="CAF1577373.1"/>
    <property type="molecule type" value="Genomic_DNA"/>
</dbReference>
<protein>
    <submittedName>
        <fullName evidence="2">Uncharacterized protein</fullName>
    </submittedName>
</protein>
<evidence type="ECO:0000313" key="2">
    <source>
        <dbReference type="EMBL" id="CAF1305784.1"/>
    </source>
</evidence>
<gene>
    <name evidence="3" type="ORF">JXQ802_LOCUS45838</name>
    <name evidence="2" type="ORF">PYM288_LOCUS30154</name>
</gene>
<evidence type="ECO:0000256" key="1">
    <source>
        <dbReference type="SAM" id="Phobius"/>
    </source>
</evidence>
<dbReference type="Proteomes" id="UP000663854">
    <property type="component" value="Unassembled WGS sequence"/>
</dbReference>